<evidence type="ECO:0000313" key="2">
    <source>
        <dbReference type="EMBL" id="QLV31029.1"/>
    </source>
</evidence>
<protein>
    <submittedName>
        <fullName evidence="2">Uncharacterized protein</fullName>
    </submittedName>
</protein>
<reference evidence="3" key="1">
    <citation type="submission" date="2020-06" db="EMBL/GenBank/DDBJ databases">
        <title>REHAB project genomes.</title>
        <authorList>
            <person name="Shaw L.P."/>
        </authorList>
    </citation>
    <scope>NUCLEOTIDE SEQUENCE [LARGE SCALE GENOMIC DNA]</scope>
    <source>
        <strain evidence="3">RHBSTW-00370</strain>
    </source>
</reference>
<accession>A0A243TCZ7</accession>
<evidence type="ECO:0000313" key="3">
    <source>
        <dbReference type="Proteomes" id="UP000512222"/>
    </source>
</evidence>
<organism evidence="2 3">
    <name type="scientific">Citrobacter freundii</name>
    <dbReference type="NCBI Taxonomy" id="546"/>
    <lineage>
        <taxon>Bacteria</taxon>
        <taxon>Pseudomonadati</taxon>
        <taxon>Pseudomonadota</taxon>
        <taxon>Gammaproteobacteria</taxon>
        <taxon>Enterobacterales</taxon>
        <taxon>Enterobacteriaceae</taxon>
        <taxon>Citrobacter</taxon>
        <taxon>Citrobacter freundii complex</taxon>
    </lineage>
</organism>
<sequence>MPKKDQNYYANVARQTEARSSKRTQYREFLERNGYEHNEDNAHFFAISLGLNSHDRVNLVHELMSGF</sequence>
<proteinExistence type="predicted"/>
<dbReference type="EMBL" id="CP056573">
    <property type="protein sequence ID" value="QLV31029.1"/>
    <property type="molecule type" value="Genomic_DNA"/>
</dbReference>
<evidence type="ECO:0000256" key="1">
    <source>
        <dbReference type="SAM" id="MobiDB-lite"/>
    </source>
</evidence>
<name>A0A243TCZ7_CITFR</name>
<gene>
    <name evidence="2" type="ORF">HV178_14045</name>
</gene>
<dbReference type="RefSeq" id="WP_016150084.1">
    <property type="nucleotide sequence ID" value="NZ_CAJOXJ020000001.1"/>
</dbReference>
<feature type="region of interest" description="Disordered" evidence="1">
    <location>
        <begin position="1"/>
        <end position="23"/>
    </location>
</feature>
<dbReference type="Proteomes" id="UP000512222">
    <property type="component" value="Chromosome"/>
</dbReference>
<dbReference type="AlphaFoldDB" id="A0A243TCZ7"/>